<dbReference type="EMBL" id="CAETWZ010000135">
    <property type="protein sequence ID" value="CAB4368360.1"/>
    <property type="molecule type" value="Genomic_DNA"/>
</dbReference>
<gene>
    <name evidence="1" type="ORF">UFOPK4179_01160</name>
</gene>
<evidence type="ECO:0000313" key="1">
    <source>
        <dbReference type="EMBL" id="CAB4368360.1"/>
    </source>
</evidence>
<organism evidence="1">
    <name type="scientific">freshwater metagenome</name>
    <dbReference type="NCBI Taxonomy" id="449393"/>
    <lineage>
        <taxon>unclassified sequences</taxon>
        <taxon>metagenomes</taxon>
        <taxon>ecological metagenomes</taxon>
    </lineage>
</organism>
<protein>
    <submittedName>
        <fullName evidence="1">Unannotated protein</fullName>
    </submittedName>
</protein>
<sequence length="206" mass="23371">MTFCYWLVSGQRRNHFFISWPCPCHGVLQNVLWNVDQNRTRTTCCCNMKCLTNCHRNVIGMHDEFVVLCDAASNANGVAFLECICTNSCGWHLASDADHRNGVHECIAQWGDHVCCSRTASHHCNAGTTCDMGITLRHVACTLFMTNEDVSDAGLQQRVVCRQNASAWQTKHDLHVFHLQRTNECFGSCECLFIRHRVSPSCYRLL</sequence>
<dbReference type="AlphaFoldDB" id="A0A6J6AI91"/>
<proteinExistence type="predicted"/>
<reference evidence="1" key="1">
    <citation type="submission" date="2020-05" db="EMBL/GenBank/DDBJ databases">
        <authorList>
            <person name="Chiriac C."/>
            <person name="Salcher M."/>
            <person name="Ghai R."/>
            <person name="Kavagutti S V."/>
        </authorList>
    </citation>
    <scope>NUCLEOTIDE SEQUENCE</scope>
</reference>
<accession>A0A6J6AI91</accession>
<name>A0A6J6AI91_9ZZZZ</name>